<dbReference type="InterPro" id="IPR036188">
    <property type="entry name" value="FAD/NAD-bd_sf"/>
</dbReference>
<keyword evidence="5" id="KW-0560">Oxidoreductase</keyword>
<keyword evidence="5" id="KW-0503">Monooxygenase</keyword>
<keyword evidence="3" id="KW-0274">FAD</keyword>
<sequence>MYDTSIPVLIIGGGPVGLSTALFLAQQGTPSLVIERHPGTSIHPRARGINIRTMELFRQLGMDDAIREAGTALVNNKYFLVVETLAGAELSRFERFTLGGEEQLLTPQVSPAQSCLCAQDELEPILVQAVRKRGGTVRFGCELVSFERDDDGVTAQIKERTTGRVQTIRADYLVAADGAHSTIRQRLHIPTTGRGILAHEINIYFRADLRALTQDRPFIVCYVKNPSIQGVLLSVNNTDRWLLNAPYSPEQGESPADFTPERCQELVRLAVGLPDLVPEILGILPWEAAVRVAKRYQQQRIFLVGDAAHVMPPSGAFGMNTGIHDAHNLAWKLAAVLNGQASPVLLTTYEDERRPVAQLTTEQAGLRLAGNISIDGPGKIEGLIDDACIILGYQYRSSAIIPEKLSTPPVVTLDLHGQPGTRAPHLWVERQGQRISLLDLFTTRFVLLIGPDGLTWYESASHLAAHGLPIDAYRVGPGGDLHELEGNWPDVYGVSAEGAVLIRPDGFVAWRAYNLSENAQQSLETLLLHLLGRTIVA</sequence>
<comment type="cofactor">
    <cofactor evidence="1">
        <name>FAD</name>
        <dbReference type="ChEBI" id="CHEBI:57692"/>
    </cofactor>
</comment>
<dbReference type="GO" id="GO:0016709">
    <property type="term" value="F:oxidoreductase activity, acting on paired donors, with incorporation or reduction of molecular oxygen, NAD(P)H as one donor, and incorporation of one atom of oxygen"/>
    <property type="evidence" value="ECO:0007669"/>
    <property type="project" value="UniProtKB-ARBA"/>
</dbReference>
<dbReference type="Proteomes" id="UP000597444">
    <property type="component" value="Unassembled WGS sequence"/>
</dbReference>
<evidence type="ECO:0000313" key="5">
    <source>
        <dbReference type="EMBL" id="GHP01008.1"/>
    </source>
</evidence>
<gene>
    <name evidence="5" type="ORF">KSF_110550</name>
</gene>
<reference evidence="5" key="1">
    <citation type="submission" date="2020-10" db="EMBL/GenBank/DDBJ databases">
        <title>Taxonomic study of unclassified bacteria belonging to the class Ktedonobacteria.</title>
        <authorList>
            <person name="Yabe S."/>
            <person name="Wang C.M."/>
            <person name="Zheng Y."/>
            <person name="Sakai Y."/>
            <person name="Cavaletti L."/>
            <person name="Monciardini P."/>
            <person name="Donadio S."/>
        </authorList>
    </citation>
    <scope>NUCLEOTIDE SEQUENCE</scope>
    <source>
        <strain evidence="5">ID150040</strain>
    </source>
</reference>
<dbReference type="EMBL" id="BNJK01000004">
    <property type="protein sequence ID" value="GHP01008.1"/>
    <property type="molecule type" value="Genomic_DNA"/>
</dbReference>
<dbReference type="Gene3D" id="3.50.50.60">
    <property type="entry name" value="FAD/NAD(P)-binding domain"/>
    <property type="match status" value="1"/>
</dbReference>
<dbReference type="Gene3D" id="3.30.9.10">
    <property type="entry name" value="D-Amino Acid Oxidase, subunit A, domain 2"/>
    <property type="match status" value="1"/>
</dbReference>
<dbReference type="PANTHER" id="PTHR43004:SF19">
    <property type="entry name" value="BINDING MONOOXYGENASE, PUTATIVE (JCVI)-RELATED"/>
    <property type="match status" value="1"/>
</dbReference>
<evidence type="ECO:0000259" key="4">
    <source>
        <dbReference type="Pfam" id="PF01494"/>
    </source>
</evidence>
<dbReference type="Pfam" id="PF21274">
    <property type="entry name" value="Rng_hyd_C"/>
    <property type="match status" value="1"/>
</dbReference>
<evidence type="ECO:0000256" key="1">
    <source>
        <dbReference type="ARBA" id="ARBA00001974"/>
    </source>
</evidence>
<dbReference type="InterPro" id="IPR002938">
    <property type="entry name" value="FAD-bd"/>
</dbReference>
<comment type="caution">
    <text evidence="5">The sequence shown here is derived from an EMBL/GenBank/DDBJ whole genome shotgun (WGS) entry which is preliminary data.</text>
</comment>
<dbReference type="PRINTS" id="PR00420">
    <property type="entry name" value="RNGMNOXGNASE"/>
</dbReference>
<dbReference type="Gene3D" id="3.40.30.120">
    <property type="match status" value="1"/>
</dbReference>
<dbReference type="AlphaFoldDB" id="A0A8J3J280"/>
<accession>A0A8J3J280</accession>
<dbReference type="RefSeq" id="WP_220211581.1">
    <property type="nucleotide sequence ID" value="NZ_BNJK01000004.1"/>
</dbReference>
<keyword evidence="2" id="KW-0285">Flavoprotein</keyword>
<dbReference type="GO" id="GO:0071949">
    <property type="term" value="F:FAD binding"/>
    <property type="evidence" value="ECO:0007669"/>
    <property type="project" value="InterPro"/>
</dbReference>
<dbReference type="PANTHER" id="PTHR43004">
    <property type="entry name" value="TRK SYSTEM POTASSIUM UPTAKE PROTEIN"/>
    <property type="match status" value="1"/>
</dbReference>
<dbReference type="Pfam" id="PF01494">
    <property type="entry name" value="FAD_binding_3"/>
    <property type="match status" value="1"/>
</dbReference>
<evidence type="ECO:0000256" key="3">
    <source>
        <dbReference type="ARBA" id="ARBA00022827"/>
    </source>
</evidence>
<keyword evidence="6" id="KW-1185">Reference proteome</keyword>
<proteinExistence type="predicted"/>
<dbReference type="SUPFAM" id="SSF51905">
    <property type="entry name" value="FAD/NAD(P)-binding domain"/>
    <property type="match status" value="1"/>
</dbReference>
<protein>
    <submittedName>
        <fullName evidence="5">FAD-binding monooxygenase</fullName>
    </submittedName>
</protein>
<organism evidence="5 6">
    <name type="scientific">Reticulibacter mediterranei</name>
    <dbReference type="NCBI Taxonomy" id="2778369"/>
    <lineage>
        <taxon>Bacteria</taxon>
        <taxon>Bacillati</taxon>
        <taxon>Chloroflexota</taxon>
        <taxon>Ktedonobacteria</taxon>
        <taxon>Ktedonobacterales</taxon>
        <taxon>Reticulibacteraceae</taxon>
        <taxon>Reticulibacter</taxon>
    </lineage>
</organism>
<dbReference type="InterPro" id="IPR050641">
    <property type="entry name" value="RIFMO-like"/>
</dbReference>
<evidence type="ECO:0000313" key="6">
    <source>
        <dbReference type="Proteomes" id="UP000597444"/>
    </source>
</evidence>
<feature type="domain" description="FAD-binding" evidence="4">
    <location>
        <begin position="6"/>
        <end position="363"/>
    </location>
</feature>
<evidence type="ECO:0000256" key="2">
    <source>
        <dbReference type="ARBA" id="ARBA00022630"/>
    </source>
</evidence>
<name>A0A8J3J280_9CHLR</name>